<protein>
    <submittedName>
        <fullName evidence="1">Uncharacterized protein</fullName>
    </submittedName>
</protein>
<dbReference type="Proteomes" id="UP000321046">
    <property type="component" value="Unassembled WGS sequence"/>
</dbReference>
<dbReference type="OrthoDB" id="4569046at2"/>
<evidence type="ECO:0000313" key="2">
    <source>
        <dbReference type="Proteomes" id="UP000321046"/>
    </source>
</evidence>
<organism evidence="1 2">
    <name type="scientific">Lujinxingia vulgaris</name>
    <dbReference type="NCBI Taxonomy" id="2600176"/>
    <lineage>
        <taxon>Bacteria</taxon>
        <taxon>Deltaproteobacteria</taxon>
        <taxon>Bradymonadales</taxon>
        <taxon>Lujinxingiaceae</taxon>
        <taxon>Lujinxingia</taxon>
    </lineage>
</organism>
<comment type="caution">
    <text evidence="1">The sequence shown here is derived from an EMBL/GenBank/DDBJ whole genome shotgun (WGS) entry which is preliminary data.</text>
</comment>
<dbReference type="EMBL" id="VOSL01000031">
    <property type="protein sequence ID" value="TXD39645.1"/>
    <property type="molecule type" value="Genomic_DNA"/>
</dbReference>
<gene>
    <name evidence="1" type="ORF">FRC96_06885</name>
</gene>
<dbReference type="RefSeq" id="WP_146973770.1">
    <property type="nucleotide sequence ID" value="NZ_VOSL01000031.1"/>
</dbReference>
<name>A0A5C6XMZ7_9DELT</name>
<proteinExistence type="predicted"/>
<dbReference type="AlphaFoldDB" id="A0A5C6XMZ7"/>
<reference evidence="1 2" key="1">
    <citation type="submission" date="2019-08" db="EMBL/GenBank/DDBJ databases">
        <title>Bradymonadales sp. TMQ2.</title>
        <authorList>
            <person name="Liang Q."/>
        </authorList>
    </citation>
    <scope>NUCLEOTIDE SEQUENCE [LARGE SCALE GENOMIC DNA]</scope>
    <source>
        <strain evidence="1 2">TMQ2</strain>
    </source>
</reference>
<evidence type="ECO:0000313" key="1">
    <source>
        <dbReference type="EMBL" id="TXD39645.1"/>
    </source>
</evidence>
<accession>A0A5C6XMZ7</accession>
<sequence>MRTNYAHYEVEAKIAAQLGLPWHMNMQDWPIEVSDADRVDEFLHALIAAQDREERICLLELVLASLDEWIAVRQPVEDSTPGDTVQRVISSVSSTLVEFPDIANYWANYWQDHDLPITQHIRKLLADFSFE</sequence>